<sequence length="137" mass="13954">MHTAPAIARPALLRGVLLVDAGVTGVTALAMAVAAAPLAALTALPADLLRVVGLALLPYVVWIAWLARKPGYRSGWLVAALNALYAFDCVLLLAGGWVSPTVLGIVFVLVQAVAVAAFAIAGAIALAHRPGSAERLV</sequence>
<protein>
    <recommendedName>
        <fullName evidence="4">Integral membrane protein</fullName>
    </recommendedName>
</protein>
<gene>
    <name evidence="2" type="ORF">SAMN06296416_103102</name>
</gene>
<feature type="transmembrane region" description="Helical" evidence="1">
    <location>
        <begin position="104"/>
        <end position="127"/>
    </location>
</feature>
<feature type="transmembrane region" description="Helical" evidence="1">
    <location>
        <begin position="48"/>
        <end position="67"/>
    </location>
</feature>
<feature type="transmembrane region" description="Helical" evidence="1">
    <location>
        <begin position="12"/>
        <end position="36"/>
    </location>
</feature>
<keyword evidence="1" id="KW-0472">Membrane</keyword>
<dbReference type="EMBL" id="OCND01000003">
    <property type="protein sequence ID" value="SOD54130.1"/>
    <property type="molecule type" value="Genomic_DNA"/>
</dbReference>
<keyword evidence="1" id="KW-0812">Transmembrane</keyword>
<accession>A0A286D656</accession>
<dbReference type="AlphaFoldDB" id="A0A286D656"/>
<evidence type="ECO:0008006" key="4">
    <source>
        <dbReference type="Google" id="ProtNLM"/>
    </source>
</evidence>
<dbReference type="Proteomes" id="UP000219374">
    <property type="component" value="Unassembled WGS sequence"/>
</dbReference>
<evidence type="ECO:0000313" key="3">
    <source>
        <dbReference type="Proteomes" id="UP000219374"/>
    </source>
</evidence>
<proteinExistence type="predicted"/>
<reference evidence="2 3" key="1">
    <citation type="submission" date="2017-09" db="EMBL/GenBank/DDBJ databases">
        <authorList>
            <person name="Ehlers B."/>
            <person name="Leendertz F.H."/>
        </authorList>
    </citation>
    <scope>NUCLEOTIDE SEQUENCE [LARGE SCALE GENOMIC DNA]</scope>
    <source>
        <strain evidence="2 3">CGMCC 1.10978</strain>
    </source>
</reference>
<organism evidence="2 3">
    <name type="scientific">Pseudoxanthomonas wuyuanensis</name>
    <dbReference type="NCBI Taxonomy" id="1073196"/>
    <lineage>
        <taxon>Bacteria</taxon>
        <taxon>Pseudomonadati</taxon>
        <taxon>Pseudomonadota</taxon>
        <taxon>Gammaproteobacteria</taxon>
        <taxon>Lysobacterales</taxon>
        <taxon>Lysobacteraceae</taxon>
        <taxon>Pseudoxanthomonas</taxon>
    </lineage>
</organism>
<evidence type="ECO:0000256" key="1">
    <source>
        <dbReference type="SAM" id="Phobius"/>
    </source>
</evidence>
<dbReference type="RefSeq" id="WP_097121426.1">
    <property type="nucleotide sequence ID" value="NZ_OCND01000003.1"/>
</dbReference>
<evidence type="ECO:0000313" key="2">
    <source>
        <dbReference type="EMBL" id="SOD54130.1"/>
    </source>
</evidence>
<keyword evidence="3" id="KW-1185">Reference proteome</keyword>
<feature type="transmembrane region" description="Helical" evidence="1">
    <location>
        <begin position="74"/>
        <end position="98"/>
    </location>
</feature>
<keyword evidence="1" id="KW-1133">Transmembrane helix</keyword>
<name>A0A286D656_9GAMM</name>